<dbReference type="AlphaFoldDB" id="K9UD43"/>
<dbReference type="HOGENOM" id="CLU_3402765_0_0_3"/>
<name>K9UD43_CHAP6</name>
<evidence type="ECO:0000313" key="2">
    <source>
        <dbReference type="Proteomes" id="UP000010366"/>
    </source>
</evidence>
<protein>
    <submittedName>
        <fullName evidence="1">Uncharacterized protein</fullName>
    </submittedName>
</protein>
<organism evidence="1 2">
    <name type="scientific">Chamaesiphon minutus (strain ATCC 27169 / PCC 6605)</name>
    <dbReference type="NCBI Taxonomy" id="1173020"/>
    <lineage>
        <taxon>Bacteria</taxon>
        <taxon>Bacillati</taxon>
        <taxon>Cyanobacteriota</taxon>
        <taxon>Cyanophyceae</taxon>
        <taxon>Gomontiellales</taxon>
        <taxon>Chamaesiphonaceae</taxon>
        <taxon>Chamaesiphon</taxon>
    </lineage>
</organism>
<keyword evidence="2" id="KW-1185">Reference proteome</keyword>
<dbReference type="Proteomes" id="UP000010366">
    <property type="component" value="Chromosome"/>
</dbReference>
<proteinExistence type="predicted"/>
<sequence>MTTLTLLSVIYHTTKDAHADNERFDDRTTE</sequence>
<gene>
    <name evidence="1" type="ORF">Cha6605_1925</name>
</gene>
<dbReference type="STRING" id="1173020.Cha6605_1925"/>
<reference evidence="1 2" key="1">
    <citation type="submission" date="2012-05" db="EMBL/GenBank/DDBJ databases">
        <title>Finished chromosome of genome of Chamaesiphon sp. PCC 6605.</title>
        <authorList>
            <consortium name="US DOE Joint Genome Institute"/>
            <person name="Gugger M."/>
            <person name="Coursin T."/>
            <person name="Rippka R."/>
            <person name="Tandeau De Marsac N."/>
            <person name="Huntemann M."/>
            <person name="Wei C.-L."/>
            <person name="Han J."/>
            <person name="Detter J.C."/>
            <person name="Han C."/>
            <person name="Tapia R."/>
            <person name="Chen A."/>
            <person name="Kyrpides N."/>
            <person name="Mavromatis K."/>
            <person name="Markowitz V."/>
            <person name="Szeto E."/>
            <person name="Ivanova N."/>
            <person name="Pagani I."/>
            <person name="Pati A."/>
            <person name="Goodwin L."/>
            <person name="Nordberg H.P."/>
            <person name="Cantor M.N."/>
            <person name="Hua S.X."/>
            <person name="Woyke T."/>
            <person name="Kerfeld C.A."/>
        </authorList>
    </citation>
    <scope>NUCLEOTIDE SEQUENCE [LARGE SCALE GENOMIC DNA]</scope>
    <source>
        <strain evidence="2">ATCC 27169 / PCC 6605</strain>
    </source>
</reference>
<accession>K9UD43</accession>
<evidence type="ECO:0000313" key="1">
    <source>
        <dbReference type="EMBL" id="AFY93032.1"/>
    </source>
</evidence>
<dbReference type="KEGG" id="cmp:Cha6605_1925"/>
<dbReference type="EMBL" id="CP003600">
    <property type="protein sequence ID" value="AFY93032.1"/>
    <property type="molecule type" value="Genomic_DNA"/>
</dbReference>